<dbReference type="EMBL" id="DVOD01000018">
    <property type="protein sequence ID" value="HIU91971.1"/>
    <property type="molecule type" value="Genomic_DNA"/>
</dbReference>
<dbReference type="InterPro" id="IPR002606">
    <property type="entry name" value="Riboflavin_kinase_bac"/>
</dbReference>
<organism evidence="16 17">
    <name type="scientific">Candidatus Limenecus avicola</name>
    <dbReference type="NCBI Taxonomy" id="2840847"/>
    <lineage>
        <taxon>Bacteria</taxon>
        <taxon>Bacillati</taxon>
        <taxon>Bacillota</taxon>
        <taxon>Clostridia</taxon>
        <taxon>Eubacteriales</taxon>
        <taxon>Clostridiaceae</taxon>
        <taxon>Clostridiaceae incertae sedis</taxon>
        <taxon>Candidatus Limenecus</taxon>
    </lineage>
</organism>
<evidence type="ECO:0000256" key="10">
    <source>
        <dbReference type="ARBA" id="ARBA00022840"/>
    </source>
</evidence>
<keyword evidence="9 14" id="KW-0274">FAD</keyword>
<feature type="domain" description="Riboflavin kinase" evidence="15">
    <location>
        <begin position="178"/>
        <end position="303"/>
    </location>
</feature>
<dbReference type="Proteomes" id="UP000886748">
    <property type="component" value="Unassembled WGS sequence"/>
</dbReference>
<dbReference type="Gene3D" id="3.40.50.620">
    <property type="entry name" value="HUPs"/>
    <property type="match status" value="1"/>
</dbReference>
<dbReference type="InterPro" id="IPR015865">
    <property type="entry name" value="Riboflavin_kinase_bac/euk"/>
</dbReference>
<dbReference type="GO" id="GO:0008531">
    <property type="term" value="F:riboflavin kinase activity"/>
    <property type="evidence" value="ECO:0007669"/>
    <property type="project" value="UniProtKB-UniRule"/>
</dbReference>
<dbReference type="SUPFAM" id="SSF52374">
    <property type="entry name" value="Nucleotidylyl transferase"/>
    <property type="match status" value="1"/>
</dbReference>
<sequence>MQIFNQLNENPDLSICLGFFDGVHQGHKVVLKNAVNLARQNGLKSAAITFREHPLCYLQNRTPQYIISLEDRLALIEQQGIDFAYVLDFDEDIADALAIDYLKDFLIKNLKPRYITTGFNHYFGANKQGDAAFLRAYQQEFGYKFFEIPPITFNNTLISSSKIRQMITEGDMENIPDLLGEYFYIKGRVITGNRIGRTISFPTANIKYPKEIIKASRGVYAAIVNIDGQKHKAIANLGKRPTIDTQHNLLLEAHLLDFNGNLYDKDIKVSFIKKIRDEIKFASLPELKSQIVKDEQIAKEYFNDKKI</sequence>
<dbReference type="AlphaFoldDB" id="A0A9D1MZ63"/>
<comment type="catalytic activity">
    <reaction evidence="13 14">
        <text>FMN + ATP + H(+) = FAD + diphosphate</text>
        <dbReference type="Rhea" id="RHEA:17237"/>
        <dbReference type="ChEBI" id="CHEBI:15378"/>
        <dbReference type="ChEBI" id="CHEBI:30616"/>
        <dbReference type="ChEBI" id="CHEBI:33019"/>
        <dbReference type="ChEBI" id="CHEBI:57692"/>
        <dbReference type="ChEBI" id="CHEBI:58210"/>
        <dbReference type="EC" id="2.7.7.2"/>
    </reaction>
</comment>
<dbReference type="EC" id="2.7.7.2" evidence="14"/>
<dbReference type="GO" id="GO:0003919">
    <property type="term" value="F:FMN adenylyltransferase activity"/>
    <property type="evidence" value="ECO:0007669"/>
    <property type="project" value="UniProtKB-UniRule"/>
</dbReference>
<evidence type="ECO:0000313" key="16">
    <source>
        <dbReference type="EMBL" id="HIU91971.1"/>
    </source>
</evidence>
<keyword evidence="3 14" id="KW-0285">Flavoprotein</keyword>
<evidence type="ECO:0000259" key="15">
    <source>
        <dbReference type="SMART" id="SM00904"/>
    </source>
</evidence>
<dbReference type="EC" id="2.7.1.26" evidence="14"/>
<evidence type="ECO:0000256" key="2">
    <source>
        <dbReference type="ARBA" id="ARBA00005201"/>
    </source>
</evidence>
<gene>
    <name evidence="16" type="ORF">IAD26_02430</name>
</gene>
<dbReference type="Pfam" id="PF06574">
    <property type="entry name" value="FAD_syn"/>
    <property type="match status" value="1"/>
</dbReference>
<dbReference type="SMART" id="SM00904">
    <property type="entry name" value="Flavokinase"/>
    <property type="match status" value="1"/>
</dbReference>
<dbReference type="NCBIfam" id="TIGR00083">
    <property type="entry name" value="ribF"/>
    <property type="match status" value="1"/>
</dbReference>
<comment type="pathway">
    <text evidence="1 14">Cofactor biosynthesis; FAD biosynthesis; FAD from FMN: step 1/1.</text>
</comment>
<keyword evidence="6 14" id="KW-0548">Nucleotidyltransferase</keyword>
<evidence type="ECO:0000256" key="5">
    <source>
        <dbReference type="ARBA" id="ARBA00022679"/>
    </source>
</evidence>
<protein>
    <recommendedName>
        <fullName evidence="14">Riboflavin biosynthesis protein</fullName>
    </recommendedName>
    <domain>
        <recommendedName>
            <fullName evidence="14">Riboflavin kinase</fullName>
            <ecNumber evidence="14">2.7.1.26</ecNumber>
        </recommendedName>
        <alternativeName>
            <fullName evidence="14">Flavokinase</fullName>
        </alternativeName>
    </domain>
    <domain>
        <recommendedName>
            <fullName evidence="14">FMN adenylyltransferase</fullName>
            <ecNumber evidence="14">2.7.7.2</ecNumber>
        </recommendedName>
        <alternativeName>
            <fullName evidence="14">FAD pyrophosphorylase</fullName>
        </alternativeName>
        <alternativeName>
            <fullName evidence="14">FAD synthase</fullName>
        </alternativeName>
    </domain>
</protein>
<comment type="pathway">
    <text evidence="2 14">Cofactor biosynthesis; FMN biosynthesis; FMN from riboflavin (ATP route): step 1/1.</text>
</comment>
<dbReference type="InterPro" id="IPR023468">
    <property type="entry name" value="Riboflavin_kinase"/>
</dbReference>
<dbReference type="InterPro" id="IPR015864">
    <property type="entry name" value="FAD_synthase"/>
</dbReference>
<dbReference type="NCBIfam" id="NF004162">
    <property type="entry name" value="PRK05627.1-5"/>
    <property type="match status" value="1"/>
</dbReference>
<evidence type="ECO:0000313" key="17">
    <source>
        <dbReference type="Proteomes" id="UP000886748"/>
    </source>
</evidence>
<evidence type="ECO:0000256" key="9">
    <source>
        <dbReference type="ARBA" id="ARBA00022827"/>
    </source>
</evidence>
<keyword evidence="11" id="KW-0511">Multifunctional enzyme</keyword>
<dbReference type="Pfam" id="PF01687">
    <property type="entry name" value="Flavokinase"/>
    <property type="match status" value="1"/>
</dbReference>
<proteinExistence type="inferred from homology"/>
<comment type="similarity">
    <text evidence="14">Belongs to the ribF family.</text>
</comment>
<evidence type="ECO:0000256" key="11">
    <source>
        <dbReference type="ARBA" id="ARBA00023268"/>
    </source>
</evidence>
<dbReference type="GO" id="GO:0005524">
    <property type="term" value="F:ATP binding"/>
    <property type="evidence" value="ECO:0007669"/>
    <property type="project" value="UniProtKB-UniRule"/>
</dbReference>
<comment type="caution">
    <text evidence="16">The sequence shown here is derived from an EMBL/GenBank/DDBJ whole genome shotgun (WGS) entry which is preliminary data.</text>
</comment>
<comment type="catalytic activity">
    <reaction evidence="12 14">
        <text>riboflavin + ATP = FMN + ADP + H(+)</text>
        <dbReference type="Rhea" id="RHEA:14357"/>
        <dbReference type="ChEBI" id="CHEBI:15378"/>
        <dbReference type="ChEBI" id="CHEBI:30616"/>
        <dbReference type="ChEBI" id="CHEBI:57986"/>
        <dbReference type="ChEBI" id="CHEBI:58210"/>
        <dbReference type="ChEBI" id="CHEBI:456216"/>
        <dbReference type="EC" id="2.7.1.26"/>
    </reaction>
</comment>
<evidence type="ECO:0000256" key="13">
    <source>
        <dbReference type="ARBA" id="ARBA00049494"/>
    </source>
</evidence>
<dbReference type="InterPro" id="IPR014729">
    <property type="entry name" value="Rossmann-like_a/b/a_fold"/>
</dbReference>
<dbReference type="PIRSF" id="PIRSF004491">
    <property type="entry name" value="FAD_Synth"/>
    <property type="match status" value="1"/>
</dbReference>
<keyword evidence="5 14" id="KW-0808">Transferase</keyword>
<evidence type="ECO:0000256" key="12">
    <source>
        <dbReference type="ARBA" id="ARBA00047880"/>
    </source>
</evidence>
<evidence type="ECO:0000256" key="6">
    <source>
        <dbReference type="ARBA" id="ARBA00022695"/>
    </source>
</evidence>
<dbReference type="FunFam" id="3.40.50.620:FF:000021">
    <property type="entry name" value="Riboflavin biosynthesis protein"/>
    <property type="match status" value="1"/>
</dbReference>
<dbReference type="PANTHER" id="PTHR22749:SF6">
    <property type="entry name" value="RIBOFLAVIN KINASE"/>
    <property type="match status" value="1"/>
</dbReference>
<dbReference type="GO" id="GO:0006747">
    <property type="term" value="P:FAD biosynthetic process"/>
    <property type="evidence" value="ECO:0007669"/>
    <property type="project" value="UniProtKB-UniRule"/>
</dbReference>
<reference evidence="16" key="1">
    <citation type="submission" date="2020-10" db="EMBL/GenBank/DDBJ databases">
        <authorList>
            <person name="Gilroy R."/>
        </authorList>
    </citation>
    <scope>NUCLEOTIDE SEQUENCE</scope>
    <source>
        <strain evidence="16">CHK154-7741</strain>
    </source>
</reference>
<keyword evidence="4 14" id="KW-0288">FMN</keyword>
<evidence type="ECO:0000256" key="7">
    <source>
        <dbReference type="ARBA" id="ARBA00022741"/>
    </source>
</evidence>
<name>A0A9D1MZ63_9CLOT</name>
<dbReference type="GO" id="GO:0009398">
    <property type="term" value="P:FMN biosynthetic process"/>
    <property type="evidence" value="ECO:0007669"/>
    <property type="project" value="UniProtKB-UniRule"/>
</dbReference>
<evidence type="ECO:0000256" key="4">
    <source>
        <dbReference type="ARBA" id="ARBA00022643"/>
    </source>
</evidence>
<dbReference type="InterPro" id="IPR023465">
    <property type="entry name" value="Riboflavin_kinase_dom_sf"/>
</dbReference>
<evidence type="ECO:0000256" key="3">
    <source>
        <dbReference type="ARBA" id="ARBA00022630"/>
    </source>
</evidence>
<dbReference type="PANTHER" id="PTHR22749">
    <property type="entry name" value="RIBOFLAVIN KINASE/FMN ADENYLYLTRANSFERASE"/>
    <property type="match status" value="1"/>
</dbReference>
<dbReference type="Gene3D" id="2.40.30.30">
    <property type="entry name" value="Riboflavin kinase-like"/>
    <property type="match status" value="1"/>
</dbReference>
<evidence type="ECO:0000256" key="14">
    <source>
        <dbReference type="PIRNR" id="PIRNR004491"/>
    </source>
</evidence>
<keyword evidence="7 14" id="KW-0547">Nucleotide-binding</keyword>
<keyword evidence="8 14" id="KW-0418">Kinase</keyword>
<evidence type="ECO:0000256" key="1">
    <source>
        <dbReference type="ARBA" id="ARBA00004726"/>
    </source>
</evidence>
<reference evidence="16" key="2">
    <citation type="journal article" date="2021" name="PeerJ">
        <title>Extensive microbial diversity within the chicken gut microbiome revealed by metagenomics and culture.</title>
        <authorList>
            <person name="Gilroy R."/>
            <person name="Ravi A."/>
            <person name="Getino M."/>
            <person name="Pursley I."/>
            <person name="Horton D.L."/>
            <person name="Alikhan N.F."/>
            <person name="Baker D."/>
            <person name="Gharbi K."/>
            <person name="Hall N."/>
            <person name="Watson M."/>
            <person name="Adriaenssens E.M."/>
            <person name="Foster-Nyarko E."/>
            <person name="Jarju S."/>
            <person name="Secka A."/>
            <person name="Antonio M."/>
            <person name="Oren A."/>
            <person name="Chaudhuri R.R."/>
            <person name="La Ragione R."/>
            <person name="Hildebrand F."/>
            <person name="Pallen M.J."/>
        </authorList>
    </citation>
    <scope>NUCLEOTIDE SEQUENCE</scope>
    <source>
        <strain evidence="16">CHK154-7741</strain>
    </source>
</reference>
<dbReference type="SUPFAM" id="SSF82114">
    <property type="entry name" value="Riboflavin kinase-like"/>
    <property type="match status" value="1"/>
</dbReference>
<accession>A0A9D1MZ63</accession>
<evidence type="ECO:0000256" key="8">
    <source>
        <dbReference type="ARBA" id="ARBA00022777"/>
    </source>
</evidence>
<keyword evidence="10 14" id="KW-0067">ATP-binding</keyword>
<dbReference type="GO" id="GO:0009231">
    <property type="term" value="P:riboflavin biosynthetic process"/>
    <property type="evidence" value="ECO:0007669"/>
    <property type="project" value="InterPro"/>
</dbReference>
<dbReference type="CDD" id="cd02064">
    <property type="entry name" value="FAD_synthetase_N"/>
    <property type="match status" value="1"/>
</dbReference>